<dbReference type="EMBL" id="CP130144">
    <property type="protein sequence ID" value="WNZ44021.1"/>
    <property type="molecule type" value="Genomic_DNA"/>
</dbReference>
<dbReference type="Gene3D" id="3.90.1570.10">
    <property type="entry name" value="tt1808, chain A"/>
    <property type="match status" value="1"/>
</dbReference>
<organism evidence="2">
    <name type="scientific">Leptolyngbya boryana CZ1</name>
    <dbReference type="NCBI Taxonomy" id="3060204"/>
    <lineage>
        <taxon>Bacteria</taxon>
        <taxon>Bacillati</taxon>
        <taxon>Cyanobacteriota</taxon>
        <taxon>Cyanophyceae</taxon>
        <taxon>Leptolyngbyales</taxon>
        <taxon>Leptolyngbyaceae</taxon>
        <taxon>Leptolyngbya group</taxon>
        <taxon>Leptolyngbya</taxon>
    </lineage>
</organism>
<keyword evidence="2" id="KW-0378">Hydrolase</keyword>
<dbReference type="AlphaFoldDB" id="A0AA97AU88"/>
<dbReference type="InterPro" id="IPR011335">
    <property type="entry name" value="Restrct_endonuc-II-like"/>
</dbReference>
<dbReference type="RefSeq" id="WP_316426203.1">
    <property type="nucleotide sequence ID" value="NZ_CP130144.1"/>
</dbReference>
<reference evidence="2" key="1">
    <citation type="journal article" date="2023" name="Plants (Basel)">
        <title>Genomic Analysis of Leptolyngbya boryana CZ1 Reveals Efficient Carbon Fixation Modules.</title>
        <authorList>
            <person name="Bai X."/>
            <person name="Wang H."/>
            <person name="Cheng W."/>
            <person name="Wang J."/>
            <person name="Ma M."/>
            <person name="Hu H."/>
            <person name="Song Z."/>
            <person name="Ma H."/>
            <person name="Fan Y."/>
            <person name="Du C."/>
            <person name="Xu J."/>
        </authorList>
    </citation>
    <scope>NUCLEOTIDE SEQUENCE</scope>
    <source>
        <strain evidence="2">CZ1</strain>
    </source>
</reference>
<sequence length="187" mass="21051">MVQTPTKPLTLEEFLQLPETKPASEFIDGQIIQKPMPQGKHSTVQGDLVPAINTVLKPNHIARAYPELRCTFGGRSVVPDIAVFIWERIPRDENGKVSNTFAISPDWTIEILSPDQSQTKVVRNILHCLANGTQMGWLIDPEEELVFVYFADRTLAVFENASDLIPVPTFAEDVHLTVGQLFEWLQE</sequence>
<evidence type="ECO:0000313" key="2">
    <source>
        <dbReference type="EMBL" id="WNZ44021.1"/>
    </source>
</evidence>
<accession>A0AA97AU88</accession>
<dbReference type="InterPro" id="IPR008538">
    <property type="entry name" value="Uma2"/>
</dbReference>
<feature type="domain" description="Putative restriction endonuclease" evidence="1">
    <location>
        <begin position="11"/>
        <end position="178"/>
    </location>
</feature>
<keyword evidence="2" id="KW-0255">Endonuclease</keyword>
<dbReference type="GO" id="GO:0004519">
    <property type="term" value="F:endonuclease activity"/>
    <property type="evidence" value="ECO:0007669"/>
    <property type="project" value="UniProtKB-KW"/>
</dbReference>
<evidence type="ECO:0000259" key="1">
    <source>
        <dbReference type="Pfam" id="PF05685"/>
    </source>
</evidence>
<dbReference type="PANTHER" id="PTHR34107:SF8">
    <property type="entry name" value="UNIDENTIFIED OPEN READING FRAME"/>
    <property type="match status" value="1"/>
</dbReference>
<dbReference type="CDD" id="cd06260">
    <property type="entry name" value="DUF820-like"/>
    <property type="match status" value="1"/>
</dbReference>
<name>A0AA97AU88_LEPBY</name>
<protein>
    <submittedName>
        <fullName evidence="2">Uma2 family endonuclease</fullName>
    </submittedName>
</protein>
<dbReference type="InterPro" id="IPR012296">
    <property type="entry name" value="Nuclease_put_TT1808"/>
</dbReference>
<keyword evidence="2" id="KW-0540">Nuclease</keyword>
<dbReference type="Pfam" id="PF05685">
    <property type="entry name" value="Uma2"/>
    <property type="match status" value="1"/>
</dbReference>
<gene>
    <name evidence="2" type="ORF">Q2T42_19495</name>
</gene>
<reference evidence="2" key="2">
    <citation type="submission" date="2023-07" db="EMBL/GenBank/DDBJ databases">
        <authorList>
            <person name="Bai X.-H."/>
            <person name="Wang H.-H."/>
            <person name="Wang J."/>
            <person name="Ma M.-Y."/>
            <person name="Hu H.-H."/>
            <person name="Song Z.-L."/>
            <person name="Ma H.-G."/>
            <person name="Fan Y."/>
            <person name="Du C.-Y."/>
            <person name="Xu J.-C."/>
        </authorList>
    </citation>
    <scope>NUCLEOTIDE SEQUENCE</scope>
    <source>
        <strain evidence="2">CZ1</strain>
    </source>
</reference>
<dbReference type="PANTHER" id="PTHR34107">
    <property type="entry name" value="SLL0198 PROTEIN-RELATED"/>
    <property type="match status" value="1"/>
</dbReference>
<proteinExistence type="predicted"/>
<dbReference type="SUPFAM" id="SSF52980">
    <property type="entry name" value="Restriction endonuclease-like"/>
    <property type="match status" value="1"/>
</dbReference>